<feature type="domain" description="Aerobactin siderophore biosynthesis IucA/IucC-like C-terminal" evidence="2">
    <location>
        <begin position="447"/>
        <end position="601"/>
    </location>
</feature>
<name>A0A4Y7STS5_COPMI</name>
<dbReference type="GO" id="GO:0019290">
    <property type="term" value="P:siderophore biosynthetic process"/>
    <property type="evidence" value="ECO:0007669"/>
    <property type="project" value="InterPro"/>
</dbReference>
<feature type="domain" description="Aerobactin siderophore biosynthesis IucA/IucC N-terminal" evidence="1">
    <location>
        <begin position="198"/>
        <end position="419"/>
    </location>
</feature>
<evidence type="ECO:0000313" key="4">
    <source>
        <dbReference type="Proteomes" id="UP000298030"/>
    </source>
</evidence>
<reference evidence="3 4" key="1">
    <citation type="journal article" date="2019" name="Nat. Ecol. Evol.">
        <title>Megaphylogeny resolves global patterns of mushroom evolution.</title>
        <authorList>
            <person name="Varga T."/>
            <person name="Krizsan K."/>
            <person name="Foldi C."/>
            <person name="Dima B."/>
            <person name="Sanchez-Garcia M."/>
            <person name="Sanchez-Ramirez S."/>
            <person name="Szollosi G.J."/>
            <person name="Szarkandi J.G."/>
            <person name="Papp V."/>
            <person name="Albert L."/>
            <person name="Andreopoulos W."/>
            <person name="Angelini C."/>
            <person name="Antonin V."/>
            <person name="Barry K.W."/>
            <person name="Bougher N.L."/>
            <person name="Buchanan P."/>
            <person name="Buyck B."/>
            <person name="Bense V."/>
            <person name="Catcheside P."/>
            <person name="Chovatia M."/>
            <person name="Cooper J."/>
            <person name="Damon W."/>
            <person name="Desjardin D."/>
            <person name="Finy P."/>
            <person name="Geml J."/>
            <person name="Haridas S."/>
            <person name="Hughes K."/>
            <person name="Justo A."/>
            <person name="Karasinski D."/>
            <person name="Kautmanova I."/>
            <person name="Kiss B."/>
            <person name="Kocsube S."/>
            <person name="Kotiranta H."/>
            <person name="LaButti K.M."/>
            <person name="Lechner B.E."/>
            <person name="Liimatainen K."/>
            <person name="Lipzen A."/>
            <person name="Lukacs Z."/>
            <person name="Mihaltcheva S."/>
            <person name="Morgado L.N."/>
            <person name="Niskanen T."/>
            <person name="Noordeloos M.E."/>
            <person name="Ohm R.A."/>
            <person name="Ortiz-Santana B."/>
            <person name="Ovrebo C."/>
            <person name="Racz N."/>
            <person name="Riley R."/>
            <person name="Savchenko A."/>
            <person name="Shiryaev A."/>
            <person name="Soop K."/>
            <person name="Spirin V."/>
            <person name="Szebenyi C."/>
            <person name="Tomsovsky M."/>
            <person name="Tulloss R.E."/>
            <person name="Uehling J."/>
            <person name="Grigoriev I.V."/>
            <person name="Vagvolgyi C."/>
            <person name="Papp T."/>
            <person name="Martin F.M."/>
            <person name="Miettinen O."/>
            <person name="Hibbett D.S."/>
            <person name="Nagy L.G."/>
        </authorList>
    </citation>
    <scope>NUCLEOTIDE SEQUENCE [LARGE SCALE GENOMIC DNA]</scope>
    <source>
        <strain evidence="3 4">FP101781</strain>
    </source>
</reference>
<evidence type="ECO:0008006" key="5">
    <source>
        <dbReference type="Google" id="ProtNLM"/>
    </source>
</evidence>
<dbReference type="AlphaFoldDB" id="A0A4Y7STS5"/>
<dbReference type="Gene3D" id="1.10.510.40">
    <property type="match status" value="1"/>
</dbReference>
<evidence type="ECO:0000259" key="1">
    <source>
        <dbReference type="Pfam" id="PF04183"/>
    </source>
</evidence>
<evidence type="ECO:0000259" key="2">
    <source>
        <dbReference type="Pfam" id="PF06276"/>
    </source>
</evidence>
<gene>
    <name evidence="3" type="ORF">FA13DRAFT_1190237</name>
</gene>
<dbReference type="Proteomes" id="UP000298030">
    <property type="component" value="Unassembled WGS sequence"/>
</dbReference>
<proteinExistence type="predicted"/>
<dbReference type="PANTHER" id="PTHR34384:SF5">
    <property type="entry name" value="L-2,3-DIAMINOPROPANOATE--CITRATE LIGASE"/>
    <property type="match status" value="1"/>
</dbReference>
<comment type="caution">
    <text evidence="3">The sequence shown here is derived from an EMBL/GenBank/DDBJ whole genome shotgun (WGS) entry which is preliminary data.</text>
</comment>
<dbReference type="Pfam" id="PF06276">
    <property type="entry name" value="FhuF"/>
    <property type="match status" value="1"/>
</dbReference>
<dbReference type="Pfam" id="PF04183">
    <property type="entry name" value="IucA_IucC"/>
    <property type="match status" value="1"/>
</dbReference>
<dbReference type="STRING" id="71717.A0A4Y7STS5"/>
<dbReference type="GO" id="GO:0016881">
    <property type="term" value="F:acid-amino acid ligase activity"/>
    <property type="evidence" value="ECO:0007669"/>
    <property type="project" value="UniProtKB-ARBA"/>
</dbReference>
<sequence>MTSELRAYSSLEPVDRASFATSIRLLSCLVTESLVDAWFYPLRLHGLAGFAAIQLKDQPGGVLDSRNTLAILPLLHVPIFRKGNDALVASTPTIALLDPLDAAPLIYTFGKEAPREEAALTHSIVLQLSKKRWHNLDGHSLQPTLDPVVIWRKYAASTGMEPALQQDIESEYTSSVKWQTHSFEHPPDAPSFESSPSIVWEQSIVEGHPTHPMHKTRRFLPPIPGFLPGEYDLQNPRLRFVAMPRNSMKITYNFEELTQPVLNFAIERAGRPMDVPANHIIVPVHELQLYHIQEKFPEARVLSQEFELPLLAQQSLRSVVVPGAYQKLHLKLGVGMKLTSAVRTISPESAYLGPRFSAQVVPVLTMDRNIVTVARELASVVHSNPNGEIAKHCAALVREYHEGLEEERNERHIVCTSLVERGHKGSDGDQPLVIRVFELDTEGKRAAWLERFVDVFFRAFLPSVLHNGVAFECHPQNCVARFDLATKELKGFIIRDFGGIRVHPLTLKETTGVDIDFVEGHSIVAPDLDDVYTRLYHTVFHNHFQQLIRVLDLHYNGRGWAIVREHLRLNVPQDHPLYAAWLAPERTTLPGKCFMRMRMSGMYRFHLHGPFPNLIHYQGERAELAGTGAKL</sequence>
<organism evidence="3 4">
    <name type="scientific">Coprinellus micaceus</name>
    <name type="common">Glistening ink-cap mushroom</name>
    <name type="synonym">Coprinus micaceus</name>
    <dbReference type="NCBI Taxonomy" id="71717"/>
    <lineage>
        <taxon>Eukaryota</taxon>
        <taxon>Fungi</taxon>
        <taxon>Dikarya</taxon>
        <taxon>Basidiomycota</taxon>
        <taxon>Agaricomycotina</taxon>
        <taxon>Agaricomycetes</taxon>
        <taxon>Agaricomycetidae</taxon>
        <taxon>Agaricales</taxon>
        <taxon>Agaricineae</taxon>
        <taxon>Psathyrellaceae</taxon>
        <taxon>Coprinellus</taxon>
    </lineage>
</organism>
<dbReference type="InterPro" id="IPR007310">
    <property type="entry name" value="Aerobactin_biosyn_IucA/IucC_N"/>
</dbReference>
<keyword evidence="4" id="KW-1185">Reference proteome</keyword>
<dbReference type="OrthoDB" id="2117718at2759"/>
<dbReference type="EMBL" id="QPFP01000059">
    <property type="protein sequence ID" value="TEB25202.1"/>
    <property type="molecule type" value="Genomic_DNA"/>
</dbReference>
<accession>A0A4Y7STS5</accession>
<dbReference type="InterPro" id="IPR022770">
    <property type="entry name" value="IucA/IucC-like_C"/>
</dbReference>
<dbReference type="InterPro" id="IPR037455">
    <property type="entry name" value="LucA/IucC-like"/>
</dbReference>
<protein>
    <recommendedName>
        <fullName evidence="5">Aerobactin siderophore biosynthesis IucA/IucC N-terminal domain-containing protein</fullName>
    </recommendedName>
</protein>
<evidence type="ECO:0000313" key="3">
    <source>
        <dbReference type="EMBL" id="TEB25202.1"/>
    </source>
</evidence>
<dbReference type="PANTHER" id="PTHR34384">
    <property type="entry name" value="L-2,3-DIAMINOPROPANOATE--CITRATE LIGASE"/>
    <property type="match status" value="1"/>
</dbReference>